<evidence type="ECO:0000256" key="1">
    <source>
        <dbReference type="SAM" id="MobiDB-lite"/>
    </source>
</evidence>
<protein>
    <submittedName>
        <fullName evidence="2">Uncharacterized protein</fullName>
    </submittedName>
</protein>
<reference evidence="2" key="1">
    <citation type="submission" date="2022-03" db="EMBL/GenBank/DDBJ databases">
        <authorList>
            <person name="Alioto T."/>
            <person name="Alioto T."/>
            <person name="Gomez Garrido J."/>
        </authorList>
    </citation>
    <scope>NUCLEOTIDE SEQUENCE</scope>
</reference>
<accession>A0AAD1VKK1</accession>
<keyword evidence="3" id="KW-1185">Reference proteome</keyword>
<dbReference type="AlphaFoldDB" id="A0AAD1VKK1"/>
<sequence length="106" mass="11621">MAAAAHGLETDERYTTLEQHLDDLFQTFWRKLKHKADQHKQVQLGGTPPGVDINKAAAPGRMEATLSCTIGGSARTVLTQGHRPNKTTWTIHTAPGTPYMDISTPK</sequence>
<gene>
    <name evidence="2" type="ORF">PECUL_23A031275</name>
</gene>
<name>A0AAD1VKK1_PELCU</name>
<evidence type="ECO:0000313" key="2">
    <source>
        <dbReference type="EMBL" id="CAH2222806.1"/>
    </source>
</evidence>
<dbReference type="Proteomes" id="UP001295444">
    <property type="component" value="Chromosome 01"/>
</dbReference>
<evidence type="ECO:0000313" key="3">
    <source>
        <dbReference type="Proteomes" id="UP001295444"/>
    </source>
</evidence>
<feature type="region of interest" description="Disordered" evidence="1">
    <location>
        <begin position="82"/>
        <end position="106"/>
    </location>
</feature>
<proteinExistence type="predicted"/>
<dbReference type="EMBL" id="OW240912">
    <property type="protein sequence ID" value="CAH2222806.1"/>
    <property type="molecule type" value="Genomic_DNA"/>
</dbReference>
<organism evidence="2 3">
    <name type="scientific">Pelobates cultripes</name>
    <name type="common">Western spadefoot toad</name>
    <dbReference type="NCBI Taxonomy" id="61616"/>
    <lineage>
        <taxon>Eukaryota</taxon>
        <taxon>Metazoa</taxon>
        <taxon>Chordata</taxon>
        <taxon>Craniata</taxon>
        <taxon>Vertebrata</taxon>
        <taxon>Euteleostomi</taxon>
        <taxon>Amphibia</taxon>
        <taxon>Batrachia</taxon>
        <taxon>Anura</taxon>
        <taxon>Pelobatoidea</taxon>
        <taxon>Pelobatidae</taxon>
        <taxon>Pelobates</taxon>
    </lineage>
</organism>